<evidence type="ECO:0000313" key="4">
    <source>
        <dbReference type="Proteomes" id="UP000029382"/>
    </source>
</evidence>
<keyword evidence="5" id="KW-1185">Reference proteome</keyword>
<evidence type="ECO:0000313" key="3">
    <source>
        <dbReference type="EMBL" id="SFL16679.1"/>
    </source>
</evidence>
<dbReference type="EMBL" id="AUZH01000024">
    <property type="protein sequence ID" value="KFN87604.1"/>
    <property type="molecule type" value="Genomic_DNA"/>
</dbReference>
<dbReference type="Proteomes" id="UP000029382">
    <property type="component" value="Unassembled WGS sequence"/>
</dbReference>
<protein>
    <submittedName>
        <fullName evidence="2">Uncharacterized protein</fullName>
    </submittedName>
</protein>
<feature type="transmembrane region" description="Helical" evidence="1">
    <location>
        <begin position="98"/>
        <end position="116"/>
    </location>
</feature>
<dbReference type="Proteomes" id="UP000182793">
    <property type="component" value="Unassembled WGS sequence"/>
</dbReference>
<gene>
    <name evidence="2" type="ORF">H702_06935</name>
    <name evidence="3" type="ORF">SAMN02910290_00735</name>
</gene>
<evidence type="ECO:0000256" key="1">
    <source>
        <dbReference type="SAM" id="Phobius"/>
    </source>
</evidence>
<dbReference type="EMBL" id="FOTG01000003">
    <property type="protein sequence ID" value="SFL16679.1"/>
    <property type="molecule type" value="Genomic_DNA"/>
</dbReference>
<name>A0A091BSA2_STREI</name>
<comment type="caution">
    <text evidence="2">The sequence shown here is derived from an EMBL/GenBank/DDBJ whole genome shotgun (WGS) entry which is preliminary data.</text>
</comment>
<organism evidence="2 4">
    <name type="scientific">Streptococcus equinus JB1</name>
    <dbReference type="NCBI Taxonomy" id="1294274"/>
    <lineage>
        <taxon>Bacteria</taxon>
        <taxon>Bacillati</taxon>
        <taxon>Bacillota</taxon>
        <taxon>Bacilli</taxon>
        <taxon>Lactobacillales</taxon>
        <taxon>Streptococcaceae</taxon>
        <taxon>Streptococcus</taxon>
    </lineage>
</organism>
<evidence type="ECO:0000313" key="5">
    <source>
        <dbReference type="Proteomes" id="UP000182793"/>
    </source>
</evidence>
<reference evidence="2 4" key="1">
    <citation type="journal article" date="2014" name="Genome Announc.">
        <title>Draft Genome Sequences of Streptococcus bovis Strains ATCC 33317 and JB1.</title>
        <authorList>
            <person name="Benahmed F.H."/>
            <person name="Gopinath G.R."/>
            <person name="Harbottle H."/>
            <person name="Cotta M.A."/>
            <person name="Luo Y."/>
            <person name="Henderson C."/>
            <person name="Teri P."/>
            <person name="Soppet D."/>
            <person name="Rasmussen M."/>
            <person name="Whitehead T.R."/>
            <person name="Davidson M."/>
        </authorList>
    </citation>
    <scope>NUCLEOTIDE SEQUENCE [LARGE SCALE GENOMIC DNA]</scope>
    <source>
        <strain evidence="2 4">JB1</strain>
    </source>
</reference>
<proteinExistence type="predicted"/>
<feature type="transmembrane region" description="Helical" evidence="1">
    <location>
        <begin position="67"/>
        <end position="86"/>
    </location>
</feature>
<keyword evidence="1" id="KW-0812">Transmembrane</keyword>
<reference evidence="3 5" key="2">
    <citation type="submission" date="2016-10" db="EMBL/GenBank/DDBJ databases">
        <authorList>
            <person name="Varghese N."/>
            <person name="Submissions S."/>
        </authorList>
    </citation>
    <scope>NUCLEOTIDE SEQUENCE [LARGE SCALE GENOMIC DNA]</scope>
    <source>
        <strain evidence="3 5">JB1</strain>
    </source>
</reference>
<accession>A0A091BSA2</accession>
<dbReference type="AlphaFoldDB" id="A0A091BSA2"/>
<sequence length="147" mass="16938">MKNENSIQLLISILNYFTIIVFFLFATSGIVMIIQLIQLLDLNWINNSYFAKITTFNWNRFLGQFTLLQAIFILLYMVLAYLPIMLWEHVPSLIKRNLKPITVLYFATTLTLTLSITMSEGVFVITTSIVAFVALIHPAFARLIDKL</sequence>
<feature type="transmembrane region" description="Helical" evidence="1">
    <location>
        <begin position="122"/>
        <end position="144"/>
    </location>
</feature>
<feature type="transmembrane region" description="Helical" evidence="1">
    <location>
        <begin position="12"/>
        <end position="37"/>
    </location>
</feature>
<keyword evidence="1" id="KW-0472">Membrane</keyword>
<keyword evidence="1" id="KW-1133">Transmembrane helix</keyword>
<evidence type="ECO:0000313" key="2">
    <source>
        <dbReference type="EMBL" id="KFN87604.1"/>
    </source>
</evidence>